<dbReference type="Gene3D" id="1.10.10.60">
    <property type="entry name" value="Homeodomain-like"/>
    <property type="match status" value="1"/>
</dbReference>
<dbReference type="SMART" id="SM00342">
    <property type="entry name" value="HTH_ARAC"/>
    <property type="match status" value="1"/>
</dbReference>
<dbReference type="InterPro" id="IPR018060">
    <property type="entry name" value="HTH_AraC"/>
</dbReference>
<reference evidence="6" key="1">
    <citation type="journal article" date="2023" name="Int. J. Syst. Evol. Microbiol.">
        <title>Mesoterricola silvestris gen. nov., sp. nov., Mesoterricola sediminis sp. nov., Geothrix oryzae sp. nov., Geothrix edaphica sp. nov., Geothrix rubra sp. nov., and Geothrix limicola sp. nov., six novel members of Acidobacteriota isolated from soils.</title>
        <authorList>
            <person name="Itoh H."/>
            <person name="Sugisawa Y."/>
            <person name="Mise K."/>
            <person name="Xu Z."/>
            <person name="Kuniyasu M."/>
            <person name="Ushijima N."/>
            <person name="Kawano K."/>
            <person name="Kobayashi E."/>
            <person name="Shiratori Y."/>
            <person name="Masuda Y."/>
            <person name="Senoo K."/>
        </authorList>
    </citation>
    <scope>NUCLEOTIDE SEQUENCE [LARGE SCALE GENOMIC DNA]</scope>
    <source>
        <strain evidence="6">Red222</strain>
    </source>
</reference>
<evidence type="ECO:0000256" key="2">
    <source>
        <dbReference type="ARBA" id="ARBA00023125"/>
    </source>
</evidence>
<evidence type="ECO:0000313" key="6">
    <source>
        <dbReference type="Proteomes" id="UP001242010"/>
    </source>
</evidence>
<dbReference type="Pfam" id="PF12833">
    <property type="entry name" value="HTH_18"/>
    <property type="match status" value="1"/>
</dbReference>
<proteinExistence type="predicted"/>
<organism evidence="5 6">
    <name type="scientific">Geothrix oryzae</name>
    <dbReference type="NCBI Taxonomy" id="2927975"/>
    <lineage>
        <taxon>Bacteria</taxon>
        <taxon>Pseudomonadati</taxon>
        <taxon>Acidobacteriota</taxon>
        <taxon>Holophagae</taxon>
        <taxon>Holophagales</taxon>
        <taxon>Holophagaceae</taxon>
        <taxon>Geothrix</taxon>
    </lineage>
</organism>
<evidence type="ECO:0000256" key="1">
    <source>
        <dbReference type="ARBA" id="ARBA00023015"/>
    </source>
</evidence>
<keyword evidence="2" id="KW-0238">DNA-binding</keyword>
<dbReference type="Proteomes" id="UP001242010">
    <property type="component" value="Chromosome"/>
</dbReference>
<dbReference type="InterPro" id="IPR009057">
    <property type="entry name" value="Homeodomain-like_sf"/>
</dbReference>
<evidence type="ECO:0000259" key="4">
    <source>
        <dbReference type="PROSITE" id="PS01124"/>
    </source>
</evidence>
<evidence type="ECO:0000313" key="5">
    <source>
        <dbReference type="EMBL" id="BDU70316.1"/>
    </source>
</evidence>
<dbReference type="InterPro" id="IPR032687">
    <property type="entry name" value="AraC-type_N"/>
</dbReference>
<dbReference type="Pfam" id="PF12625">
    <property type="entry name" value="Arabinose_bd"/>
    <property type="match status" value="1"/>
</dbReference>
<dbReference type="PROSITE" id="PS01124">
    <property type="entry name" value="HTH_ARAC_FAMILY_2"/>
    <property type="match status" value="1"/>
</dbReference>
<feature type="domain" description="HTH araC/xylS-type" evidence="4">
    <location>
        <begin position="233"/>
        <end position="331"/>
    </location>
</feature>
<keyword evidence="1" id="KW-0805">Transcription regulation</keyword>
<dbReference type="PANTHER" id="PTHR47894:SF1">
    <property type="entry name" value="HTH-TYPE TRANSCRIPTIONAL REGULATOR VQSM"/>
    <property type="match status" value="1"/>
</dbReference>
<accession>A0ABN6V0A5</accession>
<keyword evidence="6" id="KW-1185">Reference proteome</keyword>
<dbReference type="EMBL" id="AP027079">
    <property type="protein sequence ID" value="BDU70316.1"/>
    <property type="molecule type" value="Genomic_DNA"/>
</dbReference>
<keyword evidence="3" id="KW-0804">Transcription</keyword>
<dbReference type="PANTHER" id="PTHR47894">
    <property type="entry name" value="HTH-TYPE TRANSCRIPTIONAL REGULATOR GADX"/>
    <property type="match status" value="1"/>
</dbReference>
<protein>
    <submittedName>
        <fullName evidence="5">AraC family transcriptional regulator</fullName>
    </submittedName>
</protein>
<name>A0ABN6V0A5_9BACT</name>
<dbReference type="SUPFAM" id="SSF46689">
    <property type="entry name" value="Homeodomain-like"/>
    <property type="match status" value="1"/>
</dbReference>
<sequence>MAIQSADQVKIPQAIWIGLTALGIRPAEALRQARLPAALVAKGSALTTEQFFGLWQAIGQLTADPAAGNKLVTGIDPSQLPPSLIAAYHARDLRDALARVARFKHLCAPELLHVTEDGDTCVVEPEWVHADREVPGLLVDATFSSLVELARKGTRTELRPVRVELKRDGGKSEAQREFYGCPVRFRSTGNRLVFRREDLDLPFASYNAELVEMLTPQLELASKVPSPKATASEQVRRLLRQFLSAGRPEIEAVAKELGMSGRTLQRRITEEGSTFRDLLSQARRELAQEYLGDPGLDLKEIVYLLGYEDAPSFYRAFRHWEGTTPAIWRSRRSRVEHDRLGPSPGH</sequence>
<dbReference type="RefSeq" id="WP_286354034.1">
    <property type="nucleotide sequence ID" value="NZ_AP027079.1"/>
</dbReference>
<gene>
    <name evidence="5" type="ORF">GETHOR_24170</name>
</gene>
<evidence type="ECO:0000256" key="3">
    <source>
        <dbReference type="ARBA" id="ARBA00023163"/>
    </source>
</evidence>